<dbReference type="GO" id="GO:0016020">
    <property type="term" value="C:membrane"/>
    <property type="evidence" value="ECO:0007669"/>
    <property type="project" value="InterPro"/>
</dbReference>
<dbReference type="SUPFAM" id="SSF55874">
    <property type="entry name" value="ATPase domain of HSP90 chaperone/DNA topoisomerase II/histidine kinase"/>
    <property type="match status" value="1"/>
</dbReference>
<dbReference type="GO" id="GO:0000155">
    <property type="term" value="F:phosphorelay sensor kinase activity"/>
    <property type="evidence" value="ECO:0007669"/>
    <property type="project" value="InterPro"/>
</dbReference>
<dbReference type="InterPro" id="IPR011712">
    <property type="entry name" value="Sig_transdc_His_kin_sub3_dim/P"/>
</dbReference>
<evidence type="ECO:0000259" key="5">
    <source>
        <dbReference type="SMART" id="SM00387"/>
    </source>
</evidence>
<keyword evidence="4" id="KW-0472">Membrane</keyword>
<dbReference type="OrthoDB" id="9797605at2"/>
<dbReference type="InterPro" id="IPR036890">
    <property type="entry name" value="HATPase_C_sf"/>
</dbReference>
<keyword evidence="2 6" id="KW-0418">Kinase</keyword>
<feature type="domain" description="Histidine kinase/HSP90-like ATPase" evidence="5">
    <location>
        <begin position="189"/>
        <end position="284"/>
    </location>
</feature>
<evidence type="ECO:0000256" key="3">
    <source>
        <dbReference type="ARBA" id="ARBA00023012"/>
    </source>
</evidence>
<evidence type="ECO:0000256" key="4">
    <source>
        <dbReference type="SAM" id="Phobius"/>
    </source>
</evidence>
<sequence length="296" mass="32941">MHASLKSFKPLYPTGKTARRLTAALCLCSALSSIVAYWACDSLPTVLMLLDLTTLASIWWLHRDSRNAITLQPKELAARMIEVQESERQHLSRELHDDIGQLLTAATLQTRWLQRRAPEDLQAHCLSLCTLLEETLAKVRDVSAAFNPTQIASLGLDVSLRAHLMKTLENASLRWTFECHPRLGDIQEDMAVVIFRVTQESVTNVLRHARASNLLVQLRRQADGLHLSVRDDGVGFVPASDPRQAGQRGMAGMLERVEQLNGSISVISEPGAGTHTEVLLPWPRRTHPRAQLGQTS</sequence>
<reference evidence="6 7" key="1">
    <citation type="submission" date="2017-08" db="EMBL/GenBank/DDBJ databases">
        <title>Genomic and metabolic characterisation of spoilage-associated Pseudomonas species.</title>
        <authorList>
            <person name="Stanborough T."/>
            <person name="Fegan N."/>
            <person name="Powell S.M."/>
            <person name="Singh T."/>
            <person name="Tamplin M.L."/>
            <person name="Chandry P.S."/>
        </authorList>
    </citation>
    <scope>NUCLEOTIDE SEQUENCE [LARGE SCALE GENOMIC DNA]</scope>
    <source>
        <strain evidence="6 7">L1802</strain>
    </source>
</reference>
<name>A0A266N6V2_9PSED</name>
<dbReference type="Proteomes" id="UP000215788">
    <property type="component" value="Unassembled WGS sequence"/>
</dbReference>
<dbReference type="SMART" id="SM00387">
    <property type="entry name" value="HATPase_c"/>
    <property type="match status" value="1"/>
</dbReference>
<proteinExistence type="predicted"/>
<dbReference type="PANTHER" id="PTHR24421">
    <property type="entry name" value="NITRATE/NITRITE SENSOR PROTEIN NARX-RELATED"/>
    <property type="match status" value="1"/>
</dbReference>
<gene>
    <name evidence="6" type="ORF">CJF39_20180</name>
</gene>
<keyword evidence="4" id="KW-1133">Transmembrane helix</keyword>
<dbReference type="Pfam" id="PF07730">
    <property type="entry name" value="HisKA_3"/>
    <property type="match status" value="1"/>
</dbReference>
<evidence type="ECO:0000313" key="6">
    <source>
        <dbReference type="EMBL" id="OZY57697.1"/>
    </source>
</evidence>
<dbReference type="Pfam" id="PF02518">
    <property type="entry name" value="HATPase_c"/>
    <property type="match status" value="1"/>
</dbReference>
<evidence type="ECO:0000256" key="2">
    <source>
        <dbReference type="ARBA" id="ARBA00022777"/>
    </source>
</evidence>
<evidence type="ECO:0000256" key="1">
    <source>
        <dbReference type="ARBA" id="ARBA00022679"/>
    </source>
</evidence>
<dbReference type="GO" id="GO:0046983">
    <property type="term" value="F:protein dimerization activity"/>
    <property type="evidence" value="ECO:0007669"/>
    <property type="project" value="InterPro"/>
</dbReference>
<protein>
    <submittedName>
        <fullName evidence="6">Two-component sensor histidine kinase</fullName>
    </submittedName>
</protein>
<keyword evidence="3" id="KW-0902">Two-component regulatory system</keyword>
<keyword evidence="4" id="KW-0812">Transmembrane</keyword>
<dbReference type="InterPro" id="IPR003594">
    <property type="entry name" value="HATPase_dom"/>
</dbReference>
<dbReference type="EMBL" id="NQKI01000044">
    <property type="protein sequence ID" value="OZY57697.1"/>
    <property type="molecule type" value="Genomic_DNA"/>
</dbReference>
<dbReference type="InterPro" id="IPR050482">
    <property type="entry name" value="Sensor_HK_TwoCompSys"/>
</dbReference>
<dbReference type="Gene3D" id="3.30.565.10">
    <property type="entry name" value="Histidine kinase-like ATPase, C-terminal domain"/>
    <property type="match status" value="1"/>
</dbReference>
<comment type="caution">
    <text evidence="6">The sequence shown here is derived from an EMBL/GenBank/DDBJ whole genome shotgun (WGS) entry which is preliminary data.</text>
</comment>
<evidence type="ECO:0000313" key="7">
    <source>
        <dbReference type="Proteomes" id="UP000215788"/>
    </source>
</evidence>
<feature type="transmembrane region" description="Helical" evidence="4">
    <location>
        <begin position="21"/>
        <end position="39"/>
    </location>
</feature>
<organism evidence="6 7">
    <name type="scientific">Pseudomonas lundensis</name>
    <dbReference type="NCBI Taxonomy" id="86185"/>
    <lineage>
        <taxon>Bacteria</taxon>
        <taxon>Pseudomonadati</taxon>
        <taxon>Pseudomonadota</taxon>
        <taxon>Gammaproteobacteria</taxon>
        <taxon>Pseudomonadales</taxon>
        <taxon>Pseudomonadaceae</taxon>
        <taxon>Pseudomonas</taxon>
    </lineage>
</organism>
<dbReference type="Gene3D" id="1.20.5.1930">
    <property type="match status" value="1"/>
</dbReference>
<dbReference type="AlphaFoldDB" id="A0A266N6V2"/>
<keyword evidence="1" id="KW-0808">Transferase</keyword>
<dbReference type="RefSeq" id="WP_094995036.1">
    <property type="nucleotide sequence ID" value="NZ_NQKI01000044.1"/>
</dbReference>
<dbReference type="PANTHER" id="PTHR24421:SF59">
    <property type="entry name" value="OXYGEN SENSOR HISTIDINE KINASE NREB"/>
    <property type="match status" value="1"/>
</dbReference>
<dbReference type="CDD" id="cd16917">
    <property type="entry name" value="HATPase_UhpB-NarQ-NarX-like"/>
    <property type="match status" value="1"/>
</dbReference>
<accession>A0A266N6V2</accession>